<proteinExistence type="predicted"/>
<dbReference type="OrthoDB" id="2002399at2759"/>
<sequence>MLDSFQVAGSGGSVPGDSGGPVFLIASGKLVGINTSVSLVHPCLSIDDAAKAQTRPQALIKPFSIIELLLNAETGVPFFGSGGQKAIYNSSAMVTTSSRAAPVVKPQPQELLCTEQIVPRQSLADLLDPELLDLYIF</sequence>
<organism evidence="1 2">
    <name type="scientific">Adiantum capillus-veneris</name>
    <name type="common">Maidenhair fern</name>
    <dbReference type="NCBI Taxonomy" id="13818"/>
    <lineage>
        <taxon>Eukaryota</taxon>
        <taxon>Viridiplantae</taxon>
        <taxon>Streptophyta</taxon>
        <taxon>Embryophyta</taxon>
        <taxon>Tracheophyta</taxon>
        <taxon>Polypodiopsida</taxon>
        <taxon>Polypodiidae</taxon>
        <taxon>Polypodiales</taxon>
        <taxon>Pteridineae</taxon>
        <taxon>Pteridaceae</taxon>
        <taxon>Vittarioideae</taxon>
        <taxon>Adiantum</taxon>
    </lineage>
</organism>
<dbReference type="EMBL" id="JABFUD020000009">
    <property type="protein sequence ID" value="KAI5075099.1"/>
    <property type="molecule type" value="Genomic_DNA"/>
</dbReference>
<dbReference type="AlphaFoldDB" id="A0A9D4ZGZ6"/>
<evidence type="ECO:0000313" key="1">
    <source>
        <dbReference type="EMBL" id="KAI5075099.1"/>
    </source>
</evidence>
<dbReference type="Proteomes" id="UP000886520">
    <property type="component" value="Chromosome 9"/>
</dbReference>
<keyword evidence="2" id="KW-1185">Reference proteome</keyword>
<gene>
    <name evidence="1" type="ORF">GOP47_0009175</name>
</gene>
<evidence type="ECO:0000313" key="2">
    <source>
        <dbReference type="Proteomes" id="UP000886520"/>
    </source>
</evidence>
<comment type="caution">
    <text evidence="1">The sequence shown here is derived from an EMBL/GenBank/DDBJ whole genome shotgun (WGS) entry which is preliminary data.</text>
</comment>
<dbReference type="InterPro" id="IPR009003">
    <property type="entry name" value="Peptidase_S1_PA"/>
</dbReference>
<reference evidence="1" key="1">
    <citation type="submission" date="2021-01" db="EMBL/GenBank/DDBJ databases">
        <title>Adiantum capillus-veneris genome.</title>
        <authorList>
            <person name="Fang Y."/>
            <person name="Liao Q."/>
        </authorList>
    </citation>
    <scope>NUCLEOTIDE SEQUENCE</scope>
    <source>
        <strain evidence="1">H3</strain>
        <tissue evidence="1">Leaf</tissue>
    </source>
</reference>
<accession>A0A9D4ZGZ6</accession>
<name>A0A9D4ZGZ6_ADICA</name>
<dbReference type="SUPFAM" id="SSF50494">
    <property type="entry name" value="Trypsin-like serine proteases"/>
    <property type="match status" value="1"/>
</dbReference>
<protein>
    <submittedName>
        <fullName evidence="1">Uncharacterized protein</fullName>
    </submittedName>
</protein>